<sequence length="317" mass="34984">MAKTAKVKGYGAYWKGDVRNKTIARKNKQYISDQRCLRVYKKQLQKQSEPSESDNSKYGGVERPDRGVAREPVGGRGIAEDGVKVIKPQIETVYYVHGASGKGVSGGAGTARYEEAGSDEEDEESVDGGYDDGDASDDTGVAQETTARARKEAVDTELEYEEGGEEAQSIAESEDDSDGGLPSPKRGGLPRGNKEADGHIGVGKKGAKLGKRGREWEEEEGGGTESKTGGKASGRQKGKYSGVYAKALKLREEQIKIKQQLHNERIEKIKQKKREIREKKQERYARHRLLGKKTKRGQPIMANVISHLMNNFQKKQR</sequence>
<feature type="compositionally biased region" description="Acidic residues" evidence="1">
    <location>
        <begin position="116"/>
        <end position="137"/>
    </location>
</feature>
<feature type="region of interest" description="Disordered" evidence="1">
    <location>
        <begin position="42"/>
        <end position="80"/>
    </location>
</feature>
<feature type="compositionally biased region" description="Gly residues" evidence="1">
    <location>
        <begin position="100"/>
        <end position="109"/>
    </location>
</feature>
<gene>
    <name evidence="2" type="ORF">BcabD6B2_16760</name>
</gene>
<organism evidence="2 3">
    <name type="scientific">Babesia caballi</name>
    <dbReference type="NCBI Taxonomy" id="5871"/>
    <lineage>
        <taxon>Eukaryota</taxon>
        <taxon>Sar</taxon>
        <taxon>Alveolata</taxon>
        <taxon>Apicomplexa</taxon>
        <taxon>Aconoidasida</taxon>
        <taxon>Piroplasmida</taxon>
        <taxon>Babesiidae</taxon>
        <taxon>Babesia</taxon>
    </lineage>
</organism>
<dbReference type="RefSeq" id="XP_067714310.1">
    <property type="nucleotide sequence ID" value="XM_067858209.1"/>
</dbReference>
<proteinExistence type="predicted"/>
<feature type="compositionally biased region" description="Basic and acidic residues" evidence="1">
    <location>
        <begin position="60"/>
        <end position="69"/>
    </location>
</feature>
<evidence type="ECO:0000313" key="2">
    <source>
        <dbReference type="EMBL" id="GIX62241.1"/>
    </source>
</evidence>
<evidence type="ECO:0000313" key="3">
    <source>
        <dbReference type="Proteomes" id="UP001497744"/>
    </source>
</evidence>
<name>A0AAV4LQX6_BABCB</name>
<dbReference type="Pfam" id="PF08524">
    <property type="entry name" value="rRNA_processing"/>
    <property type="match status" value="1"/>
</dbReference>
<feature type="compositionally biased region" description="Acidic residues" evidence="1">
    <location>
        <begin position="155"/>
        <end position="165"/>
    </location>
</feature>
<dbReference type="GO" id="GO:0005634">
    <property type="term" value="C:nucleus"/>
    <property type="evidence" value="ECO:0007669"/>
    <property type="project" value="TreeGrafter"/>
</dbReference>
<feature type="region of interest" description="Disordered" evidence="1">
    <location>
        <begin position="98"/>
        <end position="239"/>
    </location>
</feature>
<dbReference type="PANTHER" id="PTHR15657:SF1">
    <property type="entry name" value="THYROID TRANSCRIPTION FACTOR 1-ASSOCIATED PROTEIN 26"/>
    <property type="match status" value="1"/>
</dbReference>
<comment type="caution">
    <text evidence="2">The sequence shown here is derived from an EMBL/GenBank/DDBJ whole genome shotgun (WGS) entry which is preliminary data.</text>
</comment>
<dbReference type="Proteomes" id="UP001497744">
    <property type="component" value="Unassembled WGS sequence"/>
</dbReference>
<dbReference type="InterPro" id="IPR013730">
    <property type="entry name" value="Fyv7/TAP26"/>
</dbReference>
<dbReference type="PANTHER" id="PTHR15657">
    <property type="entry name" value="THYROID TRANSCRIPTION FACTOR 1-ASSOCIATED PROTEIN 26"/>
    <property type="match status" value="1"/>
</dbReference>
<dbReference type="GeneID" id="94193722"/>
<dbReference type="EMBL" id="BPLF01000001">
    <property type="protein sequence ID" value="GIX62241.1"/>
    <property type="molecule type" value="Genomic_DNA"/>
</dbReference>
<reference evidence="2 3" key="1">
    <citation type="submission" date="2021-06" db="EMBL/GenBank/DDBJ databases">
        <title>Genome sequence of Babesia caballi.</title>
        <authorList>
            <person name="Yamagishi J."/>
            <person name="Kidaka T."/>
            <person name="Ochi A."/>
        </authorList>
    </citation>
    <scope>NUCLEOTIDE SEQUENCE [LARGE SCALE GENOMIC DNA]</scope>
    <source>
        <strain evidence="2">USDA-D6B2</strain>
    </source>
</reference>
<accession>A0AAV4LQX6</accession>
<protein>
    <submittedName>
        <fullName evidence="2">rRNA processing domain containing protein, putative</fullName>
    </submittedName>
</protein>
<dbReference type="AlphaFoldDB" id="A0AAV4LQX6"/>
<keyword evidence="3" id="KW-1185">Reference proteome</keyword>
<evidence type="ECO:0000256" key="1">
    <source>
        <dbReference type="SAM" id="MobiDB-lite"/>
    </source>
</evidence>